<dbReference type="STRING" id="229921.ADN01_06630"/>
<dbReference type="PANTHER" id="PTHR45753">
    <property type="entry name" value="ORNITHINE CARBAMOYLTRANSFERASE, MITOCHONDRIAL"/>
    <property type="match status" value="1"/>
</dbReference>
<dbReference type="Gene3D" id="3.40.50.1370">
    <property type="entry name" value="Aspartate/ornithine carbamoyltransferase"/>
    <property type="match status" value="2"/>
</dbReference>
<gene>
    <name evidence="10" type="ORF">ADN01_06630</name>
</gene>
<dbReference type="PRINTS" id="PR00100">
    <property type="entry name" value="AOTCASE"/>
</dbReference>
<dbReference type="SUPFAM" id="SSF53671">
    <property type="entry name" value="Aspartate/ornithine carbamoyltransferase"/>
    <property type="match status" value="1"/>
</dbReference>
<feature type="binding site" evidence="7">
    <location>
        <begin position="265"/>
        <end position="266"/>
    </location>
    <ligand>
        <name>carbamoyl phosphate</name>
        <dbReference type="ChEBI" id="CHEBI:58228"/>
    </ligand>
</feature>
<dbReference type="RefSeq" id="WP_062418525.1">
    <property type="nucleotide sequence ID" value="NZ_DF967974.1"/>
</dbReference>
<dbReference type="NCBIfam" id="TIGR00658">
    <property type="entry name" value="orni_carb_tr"/>
    <property type="match status" value="1"/>
</dbReference>
<evidence type="ECO:0000256" key="1">
    <source>
        <dbReference type="ARBA" id="ARBA00004975"/>
    </source>
</evidence>
<keyword evidence="11" id="KW-1185">Reference proteome</keyword>
<keyword evidence="7" id="KW-0963">Cytoplasm</keyword>
<evidence type="ECO:0000256" key="6">
    <source>
        <dbReference type="ARBA" id="ARBA00048772"/>
    </source>
</evidence>
<comment type="catalytic activity">
    <reaction evidence="6 7">
        <text>carbamoyl phosphate + L-ornithine = L-citrulline + phosphate + H(+)</text>
        <dbReference type="Rhea" id="RHEA:19513"/>
        <dbReference type="ChEBI" id="CHEBI:15378"/>
        <dbReference type="ChEBI" id="CHEBI:43474"/>
        <dbReference type="ChEBI" id="CHEBI:46911"/>
        <dbReference type="ChEBI" id="CHEBI:57743"/>
        <dbReference type="ChEBI" id="CHEBI:58228"/>
        <dbReference type="EC" id="2.1.3.3"/>
    </reaction>
</comment>
<dbReference type="InterPro" id="IPR006131">
    <property type="entry name" value="Asp_carbamoyltransf_Asp/Orn-bd"/>
</dbReference>
<feature type="binding site" evidence="7">
    <location>
        <position position="225"/>
    </location>
    <ligand>
        <name>L-ornithine</name>
        <dbReference type="ChEBI" id="CHEBI:46911"/>
    </ligand>
</feature>
<reference evidence="10 11" key="1">
    <citation type="submission" date="2015-07" db="EMBL/GenBank/DDBJ databases">
        <title>Genome sequence of Levilinea saccharolytica DSM 16555.</title>
        <authorList>
            <person name="Hemp J."/>
            <person name="Ward L.M."/>
            <person name="Pace L.A."/>
            <person name="Fischer W.W."/>
        </authorList>
    </citation>
    <scope>NUCLEOTIDE SEQUENCE [LARGE SCALE GENOMIC DNA]</scope>
    <source>
        <strain evidence="10 11">KIBI-1</strain>
    </source>
</reference>
<dbReference type="InterPro" id="IPR006132">
    <property type="entry name" value="Asp/Orn_carbamoyltranf_P-bd"/>
</dbReference>
<dbReference type="EMBL" id="LGCM01000027">
    <property type="protein sequence ID" value="KPL85045.1"/>
    <property type="molecule type" value="Genomic_DNA"/>
</dbReference>
<dbReference type="InterPro" id="IPR002292">
    <property type="entry name" value="Orn/put_carbamltrans"/>
</dbReference>
<dbReference type="Pfam" id="PF02729">
    <property type="entry name" value="OTCace_N"/>
    <property type="match status" value="1"/>
</dbReference>
<dbReference type="GO" id="GO:0042450">
    <property type="term" value="P:L-arginine biosynthetic process via ornithine"/>
    <property type="evidence" value="ECO:0007669"/>
    <property type="project" value="UniProtKB-UniRule"/>
</dbReference>
<dbReference type="GO" id="GO:0019240">
    <property type="term" value="P:citrulline biosynthetic process"/>
    <property type="evidence" value="ECO:0007669"/>
    <property type="project" value="TreeGrafter"/>
</dbReference>
<evidence type="ECO:0000256" key="7">
    <source>
        <dbReference type="HAMAP-Rule" id="MF_01109"/>
    </source>
</evidence>
<dbReference type="FunFam" id="3.40.50.1370:FF:000008">
    <property type="entry name" value="Ornithine carbamoyltransferase"/>
    <property type="match status" value="1"/>
</dbReference>
<evidence type="ECO:0000256" key="4">
    <source>
        <dbReference type="ARBA" id="ARBA00016634"/>
    </source>
</evidence>
<dbReference type="InterPro" id="IPR024904">
    <property type="entry name" value="OTCase_ArgI"/>
</dbReference>
<sequence length="309" mass="33982">MKQDYIAVSDFSPAQIQEMLDISLNLKKELKAGGNAPILKNKVMGMIFQKPSLRTRVSFDMAMRQLGGDALYLSPNEIGLGQRESIADVARVLSGYVDVIMARVFSHDHILELAKWASVPVINGLSDYNHPCQGMADALTIVEEFGTLKDINVTFIGDGNNVAVSLMHIVAKLGGHFTLASPEGYDLSEQAVAIADKIAETSGSKFRYLRDPHEAVKNAHVIYTDTWTSMGQEAEAKKREAVFPPYQVNEKLVSEADKNAIVMHCLPAHRGHEITDEVADGPHSRLFPQAHNRMHAQKGILAYIFGVGK</sequence>
<evidence type="ECO:0000313" key="10">
    <source>
        <dbReference type="EMBL" id="KPL85045.1"/>
    </source>
</evidence>
<feature type="domain" description="Aspartate/ornithine carbamoyltransferase Asp/Orn-binding" evidence="8">
    <location>
        <begin position="149"/>
        <end position="303"/>
    </location>
</feature>
<dbReference type="NCBIfam" id="NF001986">
    <property type="entry name" value="PRK00779.1"/>
    <property type="match status" value="1"/>
</dbReference>
<dbReference type="PRINTS" id="PR00102">
    <property type="entry name" value="OTCASE"/>
</dbReference>
<proteinExistence type="inferred from homology"/>
<dbReference type="Pfam" id="PF00185">
    <property type="entry name" value="OTCace"/>
    <property type="match status" value="1"/>
</dbReference>
<comment type="similarity">
    <text evidence="2 7">Belongs to the aspartate/ornithine carbamoyltransferase superfamily. OTCase family.</text>
</comment>
<feature type="domain" description="Aspartate/ornithine carbamoyltransferase carbamoyl-P binding" evidence="9">
    <location>
        <begin position="4"/>
        <end position="143"/>
    </location>
</feature>
<feature type="binding site" evidence="7">
    <location>
        <begin position="130"/>
        <end position="133"/>
    </location>
    <ligand>
        <name>carbamoyl phosphate</name>
        <dbReference type="ChEBI" id="CHEBI:58228"/>
    </ligand>
</feature>
<evidence type="ECO:0000313" key="11">
    <source>
        <dbReference type="Proteomes" id="UP000050501"/>
    </source>
</evidence>
<accession>A0A0P6XXU4</accession>
<dbReference type="GO" id="GO:0016597">
    <property type="term" value="F:amino acid binding"/>
    <property type="evidence" value="ECO:0007669"/>
    <property type="project" value="InterPro"/>
</dbReference>
<dbReference type="HAMAP" id="MF_01109">
    <property type="entry name" value="OTCase"/>
    <property type="match status" value="1"/>
</dbReference>
<feature type="binding site" evidence="7">
    <location>
        <position position="161"/>
    </location>
    <ligand>
        <name>L-ornithine</name>
        <dbReference type="ChEBI" id="CHEBI:46911"/>
    </ligand>
</feature>
<name>A0A0P6XXU4_9CHLR</name>
<dbReference type="Proteomes" id="UP000050501">
    <property type="component" value="Unassembled WGS sequence"/>
</dbReference>
<dbReference type="AlphaFoldDB" id="A0A0P6XXU4"/>
<dbReference type="PANTHER" id="PTHR45753:SF3">
    <property type="entry name" value="ORNITHINE TRANSCARBAMYLASE, MITOCHONDRIAL"/>
    <property type="match status" value="1"/>
</dbReference>
<evidence type="ECO:0000256" key="5">
    <source>
        <dbReference type="ARBA" id="ARBA00022679"/>
    </source>
</evidence>
<dbReference type="EC" id="2.1.3.3" evidence="3 7"/>
<protein>
    <recommendedName>
        <fullName evidence="4 7">Ornithine carbamoyltransferase</fullName>
        <shortName evidence="7">OTCase</shortName>
        <ecNumber evidence="3 7">2.1.3.3</ecNumber>
    </recommendedName>
</protein>
<comment type="caution">
    <text evidence="7">Lacks conserved residue(s) required for the propagation of feature annotation.</text>
</comment>
<dbReference type="PATRIC" id="fig|229921.5.peg.2213"/>
<evidence type="ECO:0000256" key="2">
    <source>
        <dbReference type="ARBA" id="ARBA00007805"/>
    </source>
</evidence>
<evidence type="ECO:0000256" key="3">
    <source>
        <dbReference type="ARBA" id="ARBA00013007"/>
    </source>
</evidence>
<feature type="binding site" evidence="7">
    <location>
        <position position="293"/>
    </location>
    <ligand>
        <name>carbamoyl phosphate</name>
        <dbReference type="ChEBI" id="CHEBI:58228"/>
    </ligand>
</feature>
<keyword evidence="5 7" id="KW-0808">Transferase</keyword>
<evidence type="ECO:0000259" key="9">
    <source>
        <dbReference type="Pfam" id="PF02729"/>
    </source>
</evidence>
<dbReference type="GO" id="GO:0005737">
    <property type="term" value="C:cytoplasm"/>
    <property type="evidence" value="ECO:0007669"/>
    <property type="project" value="UniProtKB-SubCell"/>
</dbReference>
<comment type="pathway">
    <text evidence="1">Amino-acid biosynthesis; L-arginine biosynthesis; L-arginine from L-ornithine and carbamoyl phosphate: step 1/3.</text>
</comment>
<dbReference type="InterPro" id="IPR006130">
    <property type="entry name" value="Asp/Orn_carbamoylTrfase"/>
</dbReference>
<comment type="caution">
    <text evidence="10">The sequence shown here is derived from an EMBL/GenBank/DDBJ whole genome shotgun (WGS) entry which is preliminary data.</text>
</comment>
<dbReference type="InterPro" id="IPR036901">
    <property type="entry name" value="Asp/Orn_carbamoylTrfase_sf"/>
</dbReference>
<feature type="binding site" evidence="7">
    <location>
        <position position="103"/>
    </location>
    <ligand>
        <name>carbamoyl phosphate</name>
        <dbReference type="ChEBI" id="CHEBI:58228"/>
    </ligand>
</feature>
<comment type="subcellular location">
    <subcellularLocation>
        <location evidence="7">Cytoplasm</location>
    </subcellularLocation>
</comment>
<feature type="binding site" evidence="7">
    <location>
        <begin position="229"/>
        <end position="230"/>
    </location>
    <ligand>
        <name>L-ornithine</name>
        <dbReference type="ChEBI" id="CHEBI:46911"/>
    </ligand>
</feature>
<dbReference type="OrthoDB" id="9802587at2"/>
<dbReference type="GO" id="GO:0004585">
    <property type="term" value="F:ornithine carbamoyltransferase activity"/>
    <property type="evidence" value="ECO:0007669"/>
    <property type="project" value="UniProtKB-UniRule"/>
</dbReference>
<organism evidence="10 11">
    <name type="scientific">Levilinea saccharolytica</name>
    <dbReference type="NCBI Taxonomy" id="229921"/>
    <lineage>
        <taxon>Bacteria</taxon>
        <taxon>Bacillati</taxon>
        <taxon>Chloroflexota</taxon>
        <taxon>Anaerolineae</taxon>
        <taxon>Anaerolineales</taxon>
        <taxon>Anaerolineaceae</taxon>
        <taxon>Levilinea</taxon>
    </lineage>
</organism>
<evidence type="ECO:0000259" key="8">
    <source>
        <dbReference type="Pfam" id="PF00185"/>
    </source>
</evidence>